<gene>
    <name evidence="2" type="ORF">JIN83_02900</name>
</gene>
<evidence type="ECO:0000313" key="3">
    <source>
        <dbReference type="Proteomes" id="UP000634206"/>
    </source>
</evidence>
<protein>
    <submittedName>
        <fullName evidence="2">Protein tyrosine phosphatase</fullName>
    </submittedName>
</protein>
<dbReference type="EMBL" id="JAENIG010000001">
    <property type="protein sequence ID" value="MBK1853895.1"/>
    <property type="molecule type" value="Genomic_DNA"/>
</dbReference>
<dbReference type="SMART" id="SM00226">
    <property type="entry name" value="LMWPc"/>
    <property type="match status" value="1"/>
</dbReference>
<feature type="domain" description="Phosphotyrosine protein phosphatase I" evidence="1">
    <location>
        <begin position="4"/>
        <end position="114"/>
    </location>
</feature>
<dbReference type="RefSeq" id="WP_309488499.1">
    <property type="nucleotide sequence ID" value="NZ_JAENIG010000001.1"/>
</dbReference>
<dbReference type="SUPFAM" id="SSF52788">
    <property type="entry name" value="Phosphotyrosine protein phosphatases I"/>
    <property type="match status" value="1"/>
</dbReference>
<keyword evidence="3" id="KW-1185">Reference proteome</keyword>
<name>A0AAE2S9L4_9BACT</name>
<dbReference type="InterPro" id="IPR016919">
    <property type="entry name" value="UCP029416_PTP"/>
</dbReference>
<proteinExistence type="predicted"/>
<comment type="caution">
    <text evidence="2">The sequence shown here is derived from an EMBL/GenBank/DDBJ whole genome shotgun (WGS) entry which is preliminary data.</text>
</comment>
<dbReference type="PIRSF" id="PIRSF029416">
    <property type="entry name" value="UCP029416_PTP"/>
    <property type="match status" value="1"/>
</dbReference>
<reference evidence="2" key="1">
    <citation type="submission" date="2021-01" db="EMBL/GenBank/DDBJ databases">
        <title>Modified the classification status of verrucomicrobia.</title>
        <authorList>
            <person name="Feng X."/>
        </authorList>
    </citation>
    <scope>NUCLEOTIDE SEQUENCE</scope>
    <source>
        <strain evidence="2">5K15</strain>
    </source>
</reference>
<dbReference type="Proteomes" id="UP000634206">
    <property type="component" value="Unassembled WGS sequence"/>
</dbReference>
<organism evidence="2 3">
    <name type="scientific">Oceaniferula flava</name>
    <dbReference type="NCBI Taxonomy" id="2800421"/>
    <lineage>
        <taxon>Bacteria</taxon>
        <taxon>Pseudomonadati</taxon>
        <taxon>Verrucomicrobiota</taxon>
        <taxon>Verrucomicrobiia</taxon>
        <taxon>Verrucomicrobiales</taxon>
        <taxon>Verrucomicrobiaceae</taxon>
        <taxon>Oceaniferula</taxon>
    </lineage>
</organism>
<dbReference type="Gene3D" id="3.40.50.2300">
    <property type="match status" value="1"/>
</dbReference>
<dbReference type="AlphaFoldDB" id="A0AAE2S9L4"/>
<sequence>MPPIRVLFVCAKNQWRSPTAAAIYQNDARLTVRSAGLSPQSRCVVSAKLLAWADLVMVMENRHAARLRERFRAEMELPEIVSLDIPDDFPFMDATLIDLLRSAVEIQLDDWLAS</sequence>
<evidence type="ECO:0000259" key="1">
    <source>
        <dbReference type="SMART" id="SM00226"/>
    </source>
</evidence>
<evidence type="ECO:0000313" key="2">
    <source>
        <dbReference type="EMBL" id="MBK1853895.1"/>
    </source>
</evidence>
<dbReference type="InterPro" id="IPR023485">
    <property type="entry name" value="Ptyr_pPase"/>
</dbReference>
<dbReference type="InterPro" id="IPR036196">
    <property type="entry name" value="Ptyr_pPase_sf"/>
</dbReference>
<accession>A0AAE2S9L4</accession>